<keyword evidence="4" id="KW-1185">Reference proteome</keyword>
<dbReference type="Proteomes" id="UP000433309">
    <property type="component" value="Unassembled WGS sequence"/>
</dbReference>
<proteinExistence type="predicted"/>
<gene>
    <name evidence="3" type="ORF">GJ699_24195</name>
</gene>
<dbReference type="Gene3D" id="2.60.130.10">
    <property type="entry name" value="Aromatic compound dioxygenase"/>
    <property type="match status" value="1"/>
</dbReference>
<dbReference type="Pfam" id="PF00775">
    <property type="entry name" value="Dioxygenase_C"/>
    <property type="match status" value="1"/>
</dbReference>
<dbReference type="EMBL" id="WKJK01000014">
    <property type="protein sequence ID" value="MRW93105.1"/>
    <property type="molecule type" value="Genomic_DNA"/>
</dbReference>
<dbReference type="CDD" id="cd03457">
    <property type="entry name" value="intradiol_dioxygenase_like"/>
    <property type="match status" value="1"/>
</dbReference>
<organism evidence="3 4">
    <name type="scientific">Duganella guangzhouensis</name>
    <dbReference type="NCBI Taxonomy" id="2666084"/>
    <lineage>
        <taxon>Bacteria</taxon>
        <taxon>Pseudomonadati</taxon>
        <taxon>Pseudomonadota</taxon>
        <taxon>Betaproteobacteria</taxon>
        <taxon>Burkholderiales</taxon>
        <taxon>Oxalobacteraceae</taxon>
        <taxon>Telluria group</taxon>
        <taxon>Duganella</taxon>
    </lineage>
</organism>
<accession>A0A6I2L467</accession>
<keyword evidence="3" id="KW-0223">Dioxygenase</keyword>
<dbReference type="GO" id="GO:0008199">
    <property type="term" value="F:ferric iron binding"/>
    <property type="evidence" value="ECO:0007669"/>
    <property type="project" value="InterPro"/>
</dbReference>
<evidence type="ECO:0000256" key="1">
    <source>
        <dbReference type="SAM" id="MobiDB-lite"/>
    </source>
</evidence>
<dbReference type="InterPro" id="IPR000627">
    <property type="entry name" value="Intradiol_dOase_C"/>
</dbReference>
<dbReference type="RefSeq" id="WP_154381153.1">
    <property type="nucleotide sequence ID" value="NZ_WKJK01000014.1"/>
</dbReference>
<sequence length="302" mass="31199">MEDHHASLAEDVERMLATQTDRRGSLRWLIAGASAAALPLAGCGGGGSDSGTSTSTTSTTSTSSTTTTGTTTTGTTTTGTTTTTTNGSCSVIPEETNGPYPGDGTNSNSSGVVNVLTMSGIVRSDIRTSISPGTATAAGVKTTVKIQVIDVNNNCAVVSGAAVYIWHCDRDGNYSLYSSGVTTENYLRGVQETDSTGTVTFTTIFPGCYTGRMPHIHFEVYPSLAKATSASNRVKTSQMAFPIATCNEVYATTGYSSSVRNFANISFATDNVFSDGYTLEMSTVTGNVTDGYVVTLTAGVAL</sequence>
<dbReference type="InterPro" id="IPR015889">
    <property type="entry name" value="Intradiol_dOase_core"/>
</dbReference>
<comment type="caution">
    <text evidence="3">The sequence shown here is derived from an EMBL/GenBank/DDBJ whole genome shotgun (WGS) entry which is preliminary data.</text>
</comment>
<keyword evidence="3" id="KW-0560">Oxidoreductase</keyword>
<reference evidence="3 4" key="1">
    <citation type="submission" date="2019-11" db="EMBL/GenBank/DDBJ databases">
        <title>Novel species isolated from a subtropical stream in China.</title>
        <authorList>
            <person name="Lu H."/>
        </authorList>
    </citation>
    <scope>NUCLEOTIDE SEQUENCE [LARGE SCALE GENOMIC DNA]</scope>
    <source>
        <strain evidence="3 4">FT80W</strain>
    </source>
</reference>
<protein>
    <submittedName>
        <fullName evidence="3">Intradiol ring-cleavage dioxygenase</fullName>
    </submittedName>
</protein>
<dbReference type="PANTHER" id="PTHR34315">
    <property type="match status" value="1"/>
</dbReference>
<feature type="region of interest" description="Disordered" evidence="1">
    <location>
        <begin position="44"/>
        <end position="108"/>
    </location>
</feature>
<dbReference type="SUPFAM" id="SSF49482">
    <property type="entry name" value="Aromatic compound dioxygenase"/>
    <property type="match status" value="1"/>
</dbReference>
<feature type="compositionally biased region" description="Low complexity" evidence="1">
    <location>
        <begin position="50"/>
        <end position="85"/>
    </location>
</feature>
<dbReference type="GO" id="GO:0016702">
    <property type="term" value="F:oxidoreductase activity, acting on single donors with incorporation of molecular oxygen, incorporation of two atoms of oxygen"/>
    <property type="evidence" value="ECO:0007669"/>
    <property type="project" value="InterPro"/>
</dbReference>
<dbReference type="AlphaFoldDB" id="A0A6I2L467"/>
<dbReference type="PANTHER" id="PTHR34315:SF1">
    <property type="entry name" value="INTRADIOL RING-CLEAVAGE DIOXYGENASES DOMAIN-CONTAINING PROTEIN-RELATED"/>
    <property type="match status" value="1"/>
</dbReference>
<feature type="domain" description="Intradiol ring-cleavage dioxygenases" evidence="2">
    <location>
        <begin position="136"/>
        <end position="212"/>
    </location>
</feature>
<name>A0A6I2L467_9BURK</name>
<evidence type="ECO:0000313" key="4">
    <source>
        <dbReference type="Proteomes" id="UP000433309"/>
    </source>
</evidence>
<evidence type="ECO:0000259" key="2">
    <source>
        <dbReference type="Pfam" id="PF00775"/>
    </source>
</evidence>
<evidence type="ECO:0000313" key="3">
    <source>
        <dbReference type="EMBL" id="MRW93105.1"/>
    </source>
</evidence>